<dbReference type="InterPro" id="IPR006680">
    <property type="entry name" value="Amidohydro-rel"/>
</dbReference>
<keyword evidence="3" id="KW-0378">Hydrolase</keyword>
<dbReference type="InterPro" id="IPR032466">
    <property type="entry name" value="Metal_Hydrolase"/>
</dbReference>
<dbReference type="SUPFAM" id="SSF51556">
    <property type="entry name" value="Metallo-dependent hydrolases"/>
    <property type="match status" value="1"/>
</dbReference>
<name>A0A7W3FQE2_9GAMM</name>
<reference evidence="3 4" key="1">
    <citation type="submission" date="2020-08" db="EMBL/GenBank/DDBJ databases">
        <title>Stenotrophomonas tumulicola JCM 30961.</title>
        <authorList>
            <person name="Deng Y."/>
        </authorList>
    </citation>
    <scope>NUCLEOTIDE SEQUENCE [LARGE SCALE GENOMIC DNA]</scope>
    <source>
        <strain evidence="3 4">JCM 30961</strain>
    </source>
</reference>
<protein>
    <submittedName>
        <fullName evidence="3">Amidohydrolase family protein</fullName>
    </submittedName>
</protein>
<dbReference type="PANTHER" id="PTHR43135:SF3">
    <property type="entry name" value="ALPHA-D-RIBOSE 1-METHYLPHOSPHONATE 5-TRIPHOSPHATE DIPHOSPHATASE"/>
    <property type="match status" value="1"/>
</dbReference>
<feature type="domain" description="Amidohydrolase-related" evidence="2">
    <location>
        <begin position="104"/>
        <end position="501"/>
    </location>
</feature>
<dbReference type="InterPro" id="IPR011059">
    <property type="entry name" value="Metal-dep_hydrolase_composite"/>
</dbReference>
<keyword evidence="4" id="KW-1185">Reference proteome</keyword>
<dbReference type="SUPFAM" id="SSF51338">
    <property type="entry name" value="Composite domain of metallo-dependent hydrolases"/>
    <property type="match status" value="1"/>
</dbReference>
<dbReference type="Pfam" id="PF01979">
    <property type="entry name" value="Amidohydro_1"/>
    <property type="match status" value="1"/>
</dbReference>
<proteinExistence type="predicted"/>
<comment type="caution">
    <text evidence="3">The sequence shown here is derived from an EMBL/GenBank/DDBJ whole genome shotgun (WGS) entry which is preliminary data.</text>
</comment>
<feature type="signal peptide" evidence="1">
    <location>
        <begin position="1"/>
        <end position="25"/>
    </location>
</feature>
<dbReference type="GO" id="GO:0016810">
    <property type="term" value="F:hydrolase activity, acting on carbon-nitrogen (but not peptide) bonds"/>
    <property type="evidence" value="ECO:0007669"/>
    <property type="project" value="InterPro"/>
</dbReference>
<dbReference type="RefSeq" id="WP_182341175.1">
    <property type="nucleotide sequence ID" value="NZ_JACGXS010000012.1"/>
</dbReference>
<dbReference type="AlphaFoldDB" id="A0A7W3FQE2"/>
<dbReference type="Proteomes" id="UP000547058">
    <property type="component" value="Unassembled WGS sequence"/>
</dbReference>
<gene>
    <name evidence="3" type="ORF">H4O11_16935</name>
</gene>
<dbReference type="Gene3D" id="2.30.40.10">
    <property type="entry name" value="Urease, subunit C, domain 1"/>
    <property type="match status" value="1"/>
</dbReference>
<evidence type="ECO:0000313" key="4">
    <source>
        <dbReference type="Proteomes" id="UP000547058"/>
    </source>
</evidence>
<dbReference type="EMBL" id="JACGXS010000012">
    <property type="protein sequence ID" value="MBA8683487.1"/>
    <property type="molecule type" value="Genomic_DNA"/>
</dbReference>
<dbReference type="PANTHER" id="PTHR43135">
    <property type="entry name" value="ALPHA-D-RIBOSE 1-METHYLPHOSPHONATE 5-TRIPHOSPHATE DIPHOSPHATASE"/>
    <property type="match status" value="1"/>
</dbReference>
<evidence type="ECO:0000256" key="1">
    <source>
        <dbReference type="SAM" id="SignalP"/>
    </source>
</evidence>
<sequence length="538" mass="59600">MELSKRWISAALGVALCQAMMVARAGPSAGDIPARDAGEGPYARLVIRNVDVIDGTGAPAQGPYDVVIENDRIAEIRSIGAPGAIVAGKRVAAGDREIDGTGFTLLPGFVDTHVHLHGHDDSQGVAPEYVLKLWLAHGVTTARELGSSRPIEWMADVKRRSERNEIVAPRLDIYPFFNAIEPGINTPDAARKAVRSARKRGADGIKFIGAIPEDVLFAALDEAEEIGMRTTMHHSQQMVAYANVLKTAARGLDSMEHWYGLPEAMFTDRRLQQWPVDFNNTDEQWRFAEAGRLWSQAAAPGSARWNEVMDEMLEHDFALSPTFVAYLASRDLMRMTNATWHDAYTLPALWDFYRPSRHHHGSYWFDWTLENEVDWRDNYRSWMQFVNAYKNRGGLVGVGSDSGYIYNLYGFGYVQEMELLREAGFSALEVLHAATGAGARILGHEDRAGTVRVGRKADLVLVRGNPVANLKLLYGTGTIRLNDQSDKVERIGGVDFTIKDGIVYDSARLREDVRRMVSQAKAAAGLPDAPMQVVDDEG</sequence>
<dbReference type="Gene3D" id="3.20.20.140">
    <property type="entry name" value="Metal-dependent hydrolases"/>
    <property type="match status" value="1"/>
</dbReference>
<evidence type="ECO:0000259" key="2">
    <source>
        <dbReference type="Pfam" id="PF01979"/>
    </source>
</evidence>
<accession>A0A7W3FQE2</accession>
<keyword evidence="1" id="KW-0732">Signal</keyword>
<dbReference type="InterPro" id="IPR051781">
    <property type="entry name" value="Metallo-dep_Hydrolase"/>
</dbReference>
<feature type="chain" id="PRO_5031539761" evidence="1">
    <location>
        <begin position="26"/>
        <end position="538"/>
    </location>
</feature>
<evidence type="ECO:0000313" key="3">
    <source>
        <dbReference type="EMBL" id="MBA8683487.1"/>
    </source>
</evidence>
<organism evidence="3 4">
    <name type="scientific">Stenotrophomonas tumulicola</name>
    <dbReference type="NCBI Taxonomy" id="1685415"/>
    <lineage>
        <taxon>Bacteria</taxon>
        <taxon>Pseudomonadati</taxon>
        <taxon>Pseudomonadota</taxon>
        <taxon>Gammaproteobacteria</taxon>
        <taxon>Lysobacterales</taxon>
        <taxon>Lysobacteraceae</taxon>
        <taxon>Stenotrophomonas</taxon>
    </lineage>
</organism>